<evidence type="ECO:0000256" key="4">
    <source>
        <dbReference type="ARBA" id="ARBA00022670"/>
    </source>
</evidence>
<dbReference type="Pfam" id="PF02338">
    <property type="entry name" value="OTU"/>
    <property type="match status" value="1"/>
</dbReference>
<dbReference type="GO" id="GO:0070536">
    <property type="term" value="P:protein K63-linked deubiquitination"/>
    <property type="evidence" value="ECO:0007669"/>
    <property type="project" value="TreeGrafter"/>
</dbReference>
<evidence type="ECO:0000313" key="13">
    <source>
        <dbReference type="EMBL" id="PAA50843.1"/>
    </source>
</evidence>
<dbReference type="EMBL" id="NIVC01003552">
    <property type="protein sequence ID" value="PAA50843.1"/>
    <property type="molecule type" value="Genomic_DNA"/>
</dbReference>
<evidence type="ECO:0000259" key="12">
    <source>
        <dbReference type="PROSITE" id="PS50802"/>
    </source>
</evidence>
<dbReference type="PANTHER" id="PTHR13367">
    <property type="entry name" value="UBIQUITIN THIOESTERASE"/>
    <property type="match status" value="1"/>
</dbReference>
<dbReference type="InterPro" id="IPR003323">
    <property type="entry name" value="OTU_dom"/>
</dbReference>
<dbReference type="STRING" id="282301.A0A267DNH1"/>
<name>A0A267DNH1_9PLAT</name>
<evidence type="ECO:0000313" key="14">
    <source>
        <dbReference type="Proteomes" id="UP000215902"/>
    </source>
</evidence>
<feature type="compositionally biased region" description="Basic and acidic residues" evidence="11">
    <location>
        <begin position="536"/>
        <end position="546"/>
    </location>
</feature>
<dbReference type="GO" id="GO:0071947">
    <property type="term" value="P:protein deubiquitination involved in ubiquitin-dependent protein catabolic process"/>
    <property type="evidence" value="ECO:0007669"/>
    <property type="project" value="TreeGrafter"/>
</dbReference>
<dbReference type="Gene3D" id="3.90.70.80">
    <property type="match status" value="1"/>
</dbReference>
<proteinExistence type="inferred from homology"/>
<dbReference type="GO" id="GO:0005634">
    <property type="term" value="C:nucleus"/>
    <property type="evidence" value="ECO:0007669"/>
    <property type="project" value="TreeGrafter"/>
</dbReference>
<reference evidence="13 14" key="1">
    <citation type="submission" date="2017-06" db="EMBL/GenBank/DDBJ databases">
        <title>A platform for efficient transgenesis in Macrostomum lignano, a flatworm model organism for stem cell research.</title>
        <authorList>
            <person name="Berezikov E."/>
        </authorList>
    </citation>
    <scope>NUCLEOTIDE SEQUENCE [LARGE SCALE GENOMIC DNA]</scope>
    <source>
        <strain evidence="13">DV1</strain>
        <tissue evidence="13">Whole organism</tissue>
    </source>
</reference>
<sequence>MSATVGALQPQPRPRQVRPHRGFSSCALDDSSPTTSAAVASQPTKSSSAAASATATNAATSAACSSSMPKPTGGRLLPATLSCVVGGDGGGSSGKSAARFVVGAPGRLLLSRRRKNGKFATQQQGSAAAAASSLSCRCPFTFVLPDLSRQPEGFRQFIEADLLDPNALASLEAAGCLNWWHRDGLASRLWPLATSGDGNCLLHAISLCMYGAHDRQLTLRAALHRYLRRRSAALYRRWRWQTHAELTRTTGLRLSDSEWRAEWKSLLQLARAAPKSTPTAPGDRHTYSSLEEIHVFVAANVIRRPIVVVADAYVKAADGGNLAPNPFAGLYLPLLERPETCCPYPVLLAFHSAHFSALLPMEASTASSDAYLPSAVPLVTPPPACASLPVHFAFDPGSGFKWSRASTVGDLAADGNDANRATTDSSTAALLAEYLHCCRLPLARPDCDSGGEDMPPAYATATFAGHGNGGDIGGVGGSNNRKVETMSRSFGRQVRHALQIRRGHSFHNAPPPTPPNAALIQQQQAESNRDSQQNLESERTSDEHESAAAASAPLASVLCARIGLAARPPKFTEVVTGYLVRAMATYQQQQKQQQQQSSDRQSSATDVPEQPETTGSLPASDQTQSSD</sequence>
<comment type="similarity">
    <text evidence="2">Belongs to the peptidase C64 family.</text>
</comment>
<evidence type="ECO:0000256" key="3">
    <source>
        <dbReference type="ARBA" id="ARBA00012759"/>
    </source>
</evidence>
<feature type="region of interest" description="Disordered" evidence="11">
    <location>
        <begin position="1"/>
        <end position="46"/>
    </location>
</feature>
<keyword evidence="7" id="KW-0833">Ubl conjugation pathway</keyword>
<evidence type="ECO:0000256" key="1">
    <source>
        <dbReference type="ARBA" id="ARBA00000707"/>
    </source>
</evidence>
<dbReference type="Proteomes" id="UP000215902">
    <property type="component" value="Unassembled WGS sequence"/>
</dbReference>
<evidence type="ECO:0000256" key="6">
    <source>
        <dbReference type="ARBA" id="ARBA00022771"/>
    </source>
</evidence>
<evidence type="ECO:0000256" key="5">
    <source>
        <dbReference type="ARBA" id="ARBA00022723"/>
    </source>
</evidence>
<dbReference type="GO" id="GO:0035871">
    <property type="term" value="P:protein K11-linked deubiquitination"/>
    <property type="evidence" value="ECO:0007669"/>
    <property type="project" value="TreeGrafter"/>
</dbReference>
<dbReference type="InterPro" id="IPR051346">
    <property type="entry name" value="OTU_Deubiquitinase"/>
</dbReference>
<gene>
    <name evidence="13" type="ORF">BOX15_Mlig000091g1</name>
</gene>
<keyword evidence="4" id="KW-0645">Protease</keyword>
<evidence type="ECO:0000256" key="2">
    <source>
        <dbReference type="ARBA" id="ARBA00005865"/>
    </source>
</evidence>
<dbReference type="PANTHER" id="PTHR13367:SF27">
    <property type="entry name" value="OTU DOMAIN-CONTAINING PROTEIN"/>
    <property type="match status" value="1"/>
</dbReference>
<evidence type="ECO:0000256" key="8">
    <source>
        <dbReference type="ARBA" id="ARBA00022801"/>
    </source>
</evidence>
<dbReference type="OrthoDB" id="10064699at2759"/>
<keyword evidence="14" id="KW-1185">Reference proteome</keyword>
<evidence type="ECO:0000256" key="9">
    <source>
        <dbReference type="ARBA" id="ARBA00022807"/>
    </source>
</evidence>
<feature type="compositionally biased region" description="Low complexity" evidence="11">
    <location>
        <begin position="587"/>
        <end position="603"/>
    </location>
</feature>
<feature type="region of interest" description="Disordered" evidence="11">
    <location>
        <begin position="587"/>
        <end position="627"/>
    </location>
</feature>
<feature type="compositionally biased region" description="Polar residues" evidence="11">
    <location>
        <begin position="519"/>
        <end position="535"/>
    </location>
</feature>
<feature type="domain" description="OTU" evidence="12">
    <location>
        <begin position="189"/>
        <end position="361"/>
    </location>
</feature>
<comment type="catalytic activity">
    <reaction evidence="1">
        <text>Thiol-dependent hydrolysis of ester, thioester, amide, peptide and isopeptide bonds formed by the C-terminal Gly of ubiquitin (a 76-residue protein attached to proteins as an intracellular targeting signal).</text>
        <dbReference type="EC" id="3.4.19.12"/>
    </reaction>
</comment>
<dbReference type="GO" id="GO:0071108">
    <property type="term" value="P:protein K48-linked deubiquitination"/>
    <property type="evidence" value="ECO:0007669"/>
    <property type="project" value="TreeGrafter"/>
</dbReference>
<dbReference type="PROSITE" id="PS50802">
    <property type="entry name" value="OTU"/>
    <property type="match status" value="1"/>
</dbReference>
<keyword evidence="8" id="KW-0378">Hydrolase</keyword>
<evidence type="ECO:0000256" key="10">
    <source>
        <dbReference type="ARBA" id="ARBA00022833"/>
    </source>
</evidence>
<dbReference type="GO" id="GO:0008270">
    <property type="term" value="F:zinc ion binding"/>
    <property type="evidence" value="ECO:0007669"/>
    <property type="project" value="UniProtKB-KW"/>
</dbReference>
<comment type="caution">
    <text evidence="13">The sequence shown here is derived from an EMBL/GenBank/DDBJ whole genome shotgun (WGS) entry which is preliminary data.</text>
</comment>
<protein>
    <recommendedName>
        <fullName evidence="3">ubiquitinyl hydrolase 1</fullName>
        <ecNumber evidence="3">3.4.19.12</ecNumber>
    </recommendedName>
</protein>
<accession>A0A267DNH1</accession>
<dbReference type="AlphaFoldDB" id="A0A267DNH1"/>
<keyword evidence="9" id="KW-0788">Thiol protease</keyword>
<dbReference type="GO" id="GO:0070530">
    <property type="term" value="F:K63-linked polyubiquitin modification-dependent protein binding"/>
    <property type="evidence" value="ECO:0007669"/>
    <property type="project" value="TreeGrafter"/>
</dbReference>
<feature type="region of interest" description="Disordered" evidence="11">
    <location>
        <begin position="504"/>
        <end position="548"/>
    </location>
</feature>
<dbReference type="EC" id="3.4.19.12" evidence="3"/>
<evidence type="ECO:0000256" key="7">
    <source>
        <dbReference type="ARBA" id="ARBA00022786"/>
    </source>
</evidence>
<keyword evidence="6" id="KW-0863">Zinc-finger</keyword>
<evidence type="ECO:0000256" key="11">
    <source>
        <dbReference type="SAM" id="MobiDB-lite"/>
    </source>
</evidence>
<dbReference type="GO" id="GO:0004843">
    <property type="term" value="F:cysteine-type deubiquitinase activity"/>
    <property type="evidence" value="ECO:0007669"/>
    <property type="project" value="UniProtKB-EC"/>
</dbReference>
<keyword evidence="10" id="KW-0862">Zinc</keyword>
<feature type="compositionally biased region" description="Polar residues" evidence="11">
    <location>
        <begin position="611"/>
        <end position="627"/>
    </location>
</feature>
<dbReference type="GO" id="GO:0005737">
    <property type="term" value="C:cytoplasm"/>
    <property type="evidence" value="ECO:0007669"/>
    <property type="project" value="TreeGrafter"/>
</dbReference>
<organism evidence="13 14">
    <name type="scientific">Macrostomum lignano</name>
    <dbReference type="NCBI Taxonomy" id="282301"/>
    <lineage>
        <taxon>Eukaryota</taxon>
        <taxon>Metazoa</taxon>
        <taxon>Spiralia</taxon>
        <taxon>Lophotrochozoa</taxon>
        <taxon>Platyhelminthes</taxon>
        <taxon>Rhabditophora</taxon>
        <taxon>Macrostomorpha</taxon>
        <taxon>Macrostomida</taxon>
        <taxon>Macrostomidae</taxon>
        <taxon>Macrostomum</taxon>
    </lineage>
</organism>
<keyword evidence="5" id="KW-0479">Metal-binding</keyword>